<name>A0ABQ5B7J0_9ASTR</name>
<reference evidence="1" key="1">
    <citation type="journal article" date="2022" name="Int. J. Mol. Sci.">
        <title>Draft Genome of Tanacetum Coccineum: Genomic Comparison of Closely Related Tanacetum-Family Plants.</title>
        <authorList>
            <person name="Yamashiro T."/>
            <person name="Shiraishi A."/>
            <person name="Nakayama K."/>
            <person name="Satake H."/>
        </authorList>
    </citation>
    <scope>NUCLEOTIDE SEQUENCE</scope>
</reference>
<evidence type="ECO:0000313" key="2">
    <source>
        <dbReference type="Proteomes" id="UP001151760"/>
    </source>
</evidence>
<accession>A0ABQ5B7J0</accession>
<gene>
    <name evidence="1" type="ORF">Tco_0857908</name>
</gene>
<reference evidence="1" key="2">
    <citation type="submission" date="2022-01" db="EMBL/GenBank/DDBJ databases">
        <authorList>
            <person name="Yamashiro T."/>
            <person name="Shiraishi A."/>
            <person name="Satake H."/>
            <person name="Nakayama K."/>
        </authorList>
    </citation>
    <scope>NUCLEOTIDE SEQUENCE</scope>
</reference>
<organism evidence="1 2">
    <name type="scientific">Tanacetum coccineum</name>
    <dbReference type="NCBI Taxonomy" id="301880"/>
    <lineage>
        <taxon>Eukaryota</taxon>
        <taxon>Viridiplantae</taxon>
        <taxon>Streptophyta</taxon>
        <taxon>Embryophyta</taxon>
        <taxon>Tracheophyta</taxon>
        <taxon>Spermatophyta</taxon>
        <taxon>Magnoliopsida</taxon>
        <taxon>eudicotyledons</taxon>
        <taxon>Gunneridae</taxon>
        <taxon>Pentapetalae</taxon>
        <taxon>asterids</taxon>
        <taxon>campanulids</taxon>
        <taxon>Asterales</taxon>
        <taxon>Asteraceae</taxon>
        <taxon>Asteroideae</taxon>
        <taxon>Anthemideae</taxon>
        <taxon>Anthemidinae</taxon>
        <taxon>Tanacetum</taxon>
    </lineage>
</organism>
<keyword evidence="2" id="KW-1185">Reference proteome</keyword>
<protein>
    <submittedName>
        <fullName evidence="1">Uncharacterized protein</fullName>
    </submittedName>
</protein>
<dbReference type="Proteomes" id="UP001151760">
    <property type="component" value="Unassembled WGS sequence"/>
</dbReference>
<sequence>MLVEKKYPLRKDVLMQMMKLKLESEEDSTMALELIKFVKKLLAEVLNSPCFPVVKELLFHDQIVMDVDVAEKSSAEERIKLKDQEMFWITSLTELRDKFEET</sequence>
<dbReference type="EMBL" id="BQNB010013021">
    <property type="protein sequence ID" value="GJT10866.1"/>
    <property type="molecule type" value="Genomic_DNA"/>
</dbReference>
<proteinExistence type="predicted"/>
<evidence type="ECO:0000313" key="1">
    <source>
        <dbReference type="EMBL" id="GJT10866.1"/>
    </source>
</evidence>
<comment type="caution">
    <text evidence="1">The sequence shown here is derived from an EMBL/GenBank/DDBJ whole genome shotgun (WGS) entry which is preliminary data.</text>
</comment>